<evidence type="ECO:0000259" key="16">
    <source>
        <dbReference type="SMART" id="SM00904"/>
    </source>
</evidence>
<dbReference type="NCBIfam" id="NF004160">
    <property type="entry name" value="PRK05627.1-3"/>
    <property type="match status" value="1"/>
</dbReference>
<proteinExistence type="inferred from homology"/>
<dbReference type="GO" id="GO:0009231">
    <property type="term" value="P:riboflavin biosynthetic process"/>
    <property type="evidence" value="ECO:0007669"/>
    <property type="project" value="InterPro"/>
</dbReference>
<keyword evidence="11 15" id="KW-0067">ATP-binding</keyword>
<comment type="catalytic activity">
    <reaction evidence="14 15">
        <text>FMN + ATP + H(+) = FAD + diphosphate</text>
        <dbReference type="Rhea" id="RHEA:17237"/>
        <dbReference type="ChEBI" id="CHEBI:15378"/>
        <dbReference type="ChEBI" id="CHEBI:30616"/>
        <dbReference type="ChEBI" id="CHEBI:33019"/>
        <dbReference type="ChEBI" id="CHEBI:57692"/>
        <dbReference type="ChEBI" id="CHEBI:58210"/>
        <dbReference type="EC" id="2.7.7.2"/>
    </reaction>
</comment>
<feature type="domain" description="Riboflavin kinase" evidence="16">
    <location>
        <begin position="184"/>
        <end position="315"/>
    </location>
</feature>
<dbReference type="PANTHER" id="PTHR22749:SF6">
    <property type="entry name" value="RIBOFLAVIN KINASE"/>
    <property type="match status" value="1"/>
</dbReference>
<dbReference type="AlphaFoldDB" id="A0A917APM5"/>
<dbReference type="Gene3D" id="2.40.30.30">
    <property type="entry name" value="Riboflavin kinase-like"/>
    <property type="match status" value="1"/>
</dbReference>
<comment type="catalytic activity">
    <reaction evidence="13 15">
        <text>riboflavin + ATP = FMN + ADP + H(+)</text>
        <dbReference type="Rhea" id="RHEA:14357"/>
        <dbReference type="ChEBI" id="CHEBI:15378"/>
        <dbReference type="ChEBI" id="CHEBI:30616"/>
        <dbReference type="ChEBI" id="CHEBI:57986"/>
        <dbReference type="ChEBI" id="CHEBI:58210"/>
        <dbReference type="ChEBI" id="CHEBI:456216"/>
        <dbReference type="EC" id="2.7.1.26"/>
    </reaction>
</comment>
<dbReference type="GO" id="GO:0005524">
    <property type="term" value="F:ATP binding"/>
    <property type="evidence" value="ECO:0007669"/>
    <property type="project" value="UniProtKB-UniRule"/>
</dbReference>
<dbReference type="SMART" id="SM00904">
    <property type="entry name" value="Flavokinase"/>
    <property type="match status" value="1"/>
</dbReference>
<keyword evidence="10 15" id="KW-0274">FAD</keyword>
<comment type="pathway">
    <text evidence="3 15">Cofactor biosynthesis; FMN biosynthesis; FMN from riboflavin (ATP route): step 1/1.</text>
</comment>
<sequence length="334" mass="36239">MHIWNGLQEVPAALGPTAVTIGNFDGVHLGHQHVLNQLVAAACEHDAASVAISFDPHPLQVHRPEDCPEMLTGVTEKMRRLQANGLEGLLMLHYTLDLAALTAEEFVRTYLVDALRAAVVVVGHDVRFGQGNSGTFETMVELGQRYGFSVVGVEDYSASTDRRCSSTWVREALREGDVTSACEVLGRPHSVLGTVVHGAARGRELGFPTANLGSDAEGMIPADGVYAGWFVDEHGKYWPAAISVGSNPTFDGIERVVESHVIDRPEEKIEDFDLYGQVVRVEFVQRLRGMVAYEGVEKLVEQMTQDVCDARDVLAQTWPGQVSQPSAASDSTAA</sequence>
<keyword evidence="12" id="KW-0511">Multifunctional enzyme</keyword>
<dbReference type="InterPro" id="IPR014729">
    <property type="entry name" value="Rossmann-like_a/b/a_fold"/>
</dbReference>
<keyword evidence="4 15" id="KW-0285">Flavoprotein</keyword>
<evidence type="ECO:0000313" key="17">
    <source>
        <dbReference type="EMBL" id="GGE63688.1"/>
    </source>
</evidence>
<dbReference type="PIRSF" id="PIRSF004491">
    <property type="entry name" value="FAD_Synth"/>
    <property type="match status" value="1"/>
</dbReference>
<gene>
    <name evidence="17" type="ORF">GCM10011401_08490</name>
</gene>
<dbReference type="FunFam" id="2.40.30.30:FF:000003">
    <property type="entry name" value="Riboflavin biosynthesis protein"/>
    <property type="match status" value="1"/>
</dbReference>
<dbReference type="GO" id="GO:0009398">
    <property type="term" value="P:FMN biosynthetic process"/>
    <property type="evidence" value="ECO:0007669"/>
    <property type="project" value="UniProtKB-UniRule"/>
</dbReference>
<dbReference type="EMBL" id="BMIS01000003">
    <property type="protein sequence ID" value="GGE63688.1"/>
    <property type="molecule type" value="Genomic_DNA"/>
</dbReference>
<evidence type="ECO:0000256" key="15">
    <source>
        <dbReference type="PIRNR" id="PIRNR004491"/>
    </source>
</evidence>
<accession>A0A917APM5</accession>
<evidence type="ECO:0000256" key="14">
    <source>
        <dbReference type="ARBA" id="ARBA00049494"/>
    </source>
</evidence>
<keyword evidence="8 15" id="KW-0547">Nucleotide-binding</keyword>
<dbReference type="Proteomes" id="UP000633136">
    <property type="component" value="Unassembled WGS sequence"/>
</dbReference>
<dbReference type="CDD" id="cd02064">
    <property type="entry name" value="FAD_synthetase_N"/>
    <property type="match status" value="1"/>
</dbReference>
<evidence type="ECO:0000256" key="9">
    <source>
        <dbReference type="ARBA" id="ARBA00022777"/>
    </source>
</evidence>
<evidence type="ECO:0000256" key="7">
    <source>
        <dbReference type="ARBA" id="ARBA00022695"/>
    </source>
</evidence>
<comment type="caution">
    <text evidence="17">The sequence shown here is derived from an EMBL/GenBank/DDBJ whole genome shotgun (WGS) entry which is preliminary data.</text>
</comment>
<evidence type="ECO:0000256" key="1">
    <source>
        <dbReference type="ARBA" id="ARBA00002121"/>
    </source>
</evidence>
<keyword evidence="18" id="KW-1185">Reference proteome</keyword>
<keyword evidence="6 15" id="KW-0808">Transferase</keyword>
<dbReference type="Pfam" id="PF01687">
    <property type="entry name" value="Flavokinase"/>
    <property type="match status" value="1"/>
</dbReference>
<dbReference type="InterPro" id="IPR023465">
    <property type="entry name" value="Riboflavin_kinase_dom_sf"/>
</dbReference>
<comment type="similarity">
    <text evidence="15">Belongs to the ribF family.</text>
</comment>
<dbReference type="InterPro" id="IPR023468">
    <property type="entry name" value="Riboflavin_kinase"/>
</dbReference>
<evidence type="ECO:0000256" key="4">
    <source>
        <dbReference type="ARBA" id="ARBA00022630"/>
    </source>
</evidence>
<comment type="function">
    <text evidence="1">Catalyzes the phosphorylation of riboflavin to FMN followed by the adenylation of FMN to FAD.</text>
</comment>
<evidence type="ECO:0000256" key="5">
    <source>
        <dbReference type="ARBA" id="ARBA00022643"/>
    </source>
</evidence>
<dbReference type="Pfam" id="PF06574">
    <property type="entry name" value="FAD_syn"/>
    <property type="match status" value="1"/>
</dbReference>
<reference evidence="17" key="1">
    <citation type="journal article" date="2014" name="Int. J. Syst. Evol. Microbiol.">
        <title>Complete genome sequence of Corynebacterium casei LMG S-19264T (=DSM 44701T), isolated from a smear-ripened cheese.</title>
        <authorList>
            <consortium name="US DOE Joint Genome Institute (JGI-PGF)"/>
            <person name="Walter F."/>
            <person name="Albersmeier A."/>
            <person name="Kalinowski J."/>
            <person name="Ruckert C."/>
        </authorList>
    </citation>
    <scope>NUCLEOTIDE SEQUENCE</scope>
    <source>
        <strain evidence="17">CGMCC 1.15388</strain>
    </source>
</reference>
<evidence type="ECO:0000256" key="3">
    <source>
        <dbReference type="ARBA" id="ARBA00005201"/>
    </source>
</evidence>
<reference evidence="17" key="2">
    <citation type="submission" date="2020-09" db="EMBL/GenBank/DDBJ databases">
        <authorList>
            <person name="Sun Q."/>
            <person name="Zhou Y."/>
        </authorList>
    </citation>
    <scope>NUCLEOTIDE SEQUENCE</scope>
    <source>
        <strain evidence="17">CGMCC 1.15388</strain>
    </source>
</reference>
<comment type="pathway">
    <text evidence="2 15">Cofactor biosynthesis; FAD biosynthesis; FAD from FMN: step 1/1.</text>
</comment>
<dbReference type="GO" id="GO:0003919">
    <property type="term" value="F:FMN adenylyltransferase activity"/>
    <property type="evidence" value="ECO:0007669"/>
    <property type="project" value="UniProtKB-UniRule"/>
</dbReference>
<evidence type="ECO:0000256" key="2">
    <source>
        <dbReference type="ARBA" id="ARBA00004726"/>
    </source>
</evidence>
<keyword evidence="5 15" id="KW-0288">FMN</keyword>
<evidence type="ECO:0000256" key="13">
    <source>
        <dbReference type="ARBA" id="ARBA00047880"/>
    </source>
</evidence>
<dbReference type="RefSeq" id="WP_188683032.1">
    <property type="nucleotide sequence ID" value="NZ_BMIS01000003.1"/>
</dbReference>
<dbReference type="EC" id="2.7.1.26" evidence="15"/>
<dbReference type="SUPFAM" id="SSF82114">
    <property type="entry name" value="Riboflavin kinase-like"/>
    <property type="match status" value="1"/>
</dbReference>
<evidence type="ECO:0000256" key="12">
    <source>
        <dbReference type="ARBA" id="ARBA00023268"/>
    </source>
</evidence>
<dbReference type="Gene3D" id="3.40.50.620">
    <property type="entry name" value="HUPs"/>
    <property type="match status" value="1"/>
</dbReference>
<dbReference type="InterPro" id="IPR015864">
    <property type="entry name" value="FAD_synthase"/>
</dbReference>
<evidence type="ECO:0000256" key="8">
    <source>
        <dbReference type="ARBA" id="ARBA00022741"/>
    </source>
</evidence>
<keyword evidence="9 15" id="KW-0418">Kinase</keyword>
<keyword evidence="7 15" id="KW-0548">Nucleotidyltransferase</keyword>
<dbReference type="InterPro" id="IPR002606">
    <property type="entry name" value="Riboflavin_kinase_bac"/>
</dbReference>
<dbReference type="FunFam" id="3.40.50.620:FF:000021">
    <property type="entry name" value="Riboflavin biosynthesis protein"/>
    <property type="match status" value="1"/>
</dbReference>
<evidence type="ECO:0000256" key="10">
    <source>
        <dbReference type="ARBA" id="ARBA00022827"/>
    </source>
</evidence>
<dbReference type="PANTHER" id="PTHR22749">
    <property type="entry name" value="RIBOFLAVIN KINASE/FMN ADENYLYLTRANSFERASE"/>
    <property type="match status" value="1"/>
</dbReference>
<evidence type="ECO:0000256" key="11">
    <source>
        <dbReference type="ARBA" id="ARBA00022840"/>
    </source>
</evidence>
<protein>
    <recommendedName>
        <fullName evidence="15">Riboflavin biosynthesis protein</fullName>
    </recommendedName>
    <domain>
        <recommendedName>
            <fullName evidence="15">Riboflavin kinase</fullName>
            <ecNumber evidence="15">2.7.1.26</ecNumber>
        </recommendedName>
        <alternativeName>
            <fullName evidence="15">Flavokinase</fullName>
        </alternativeName>
    </domain>
    <domain>
        <recommendedName>
            <fullName evidence="15">FMN adenylyltransferase</fullName>
            <ecNumber evidence="15">2.7.7.2</ecNumber>
        </recommendedName>
        <alternativeName>
            <fullName evidence="15">FAD pyrophosphorylase</fullName>
        </alternativeName>
        <alternativeName>
            <fullName evidence="15">FAD synthase</fullName>
        </alternativeName>
    </domain>
</protein>
<dbReference type="SUPFAM" id="SSF52374">
    <property type="entry name" value="Nucleotidylyl transferase"/>
    <property type="match status" value="1"/>
</dbReference>
<dbReference type="GO" id="GO:0008531">
    <property type="term" value="F:riboflavin kinase activity"/>
    <property type="evidence" value="ECO:0007669"/>
    <property type="project" value="UniProtKB-UniRule"/>
</dbReference>
<dbReference type="InterPro" id="IPR015865">
    <property type="entry name" value="Riboflavin_kinase_bac/euk"/>
</dbReference>
<dbReference type="NCBIfam" id="TIGR00083">
    <property type="entry name" value="ribF"/>
    <property type="match status" value="1"/>
</dbReference>
<dbReference type="EC" id="2.7.7.2" evidence="15"/>
<evidence type="ECO:0000313" key="18">
    <source>
        <dbReference type="Proteomes" id="UP000633136"/>
    </source>
</evidence>
<organism evidence="17 18">
    <name type="scientific">Nesterenkonia cremea</name>
    <dbReference type="NCBI Taxonomy" id="1882340"/>
    <lineage>
        <taxon>Bacteria</taxon>
        <taxon>Bacillati</taxon>
        <taxon>Actinomycetota</taxon>
        <taxon>Actinomycetes</taxon>
        <taxon>Micrococcales</taxon>
        <taxon>Micrococcaceae</taxon>
        <taxon>Nesterenkonia</taxon>
    </lineage>
</organism>
<name>A0A917APM5_9MICC</name>
<evidence type="ECO:0000256" key="6">
    <source>
        <dbReference type="ARBA" id="ARBA00022679"/>
    </source>
</evidence>
<dbReference type="GO" id="GO:0006747">
    <property type="term" value="P:FAD biosynthetic process"/>
    <property type="evidence" value="ECO:0007669"/>
    <property type="project" value="UniProtKB-UniRule"/>
</dbReference>